<feature type="transmembrane region" description="Helical" evidence="6">
    <location>
        <begin position="603"/>
        <end position="624"/>
    </location>
</feature>
<feature type="transmembrane region" description="Helical" evidence="6">
    <location>
        <begin position="440"/>
        <end position="460"/>
    </location>
</feature>
<evidence type="ECO:0000313" key="8">
    <source>
        <dbReference type="Proteomes" id="UP001558613"/>
    </source>
</evidence>
<feature type="transmembrane region" description="Helical" evidence="6">
    <location>
        <begin position="636"/>
        <end position="655"/>
    </location>
</feature>
<keyword evidence="5 6" id="KW-0472">Membrane</keyword>
<keyword evidence="4 6" id="KW-1133">Transmembrane helix</keyword>
<evidence type="ECO:0000256" key="1">
    <source>
        <dbReference type="ARBA" id="ARBA00004141"/>
    </source>
</evidence>
<feature type="transmembrane region" description="Helical" evidence="6">
    <location>
        <begin position="241"/>
        <end position="261"/>
    </location>
</feature>
<dbReference type="Proteomes" id="UP001558613">
    <property type="component" value="Unassembled WGS sequence"/>
</dbReference>
<feature type="transmembrane region" description="Helical" evidence="6">
    <location>
        <begin position="47"/>
        <end position="66"/>
    </location>
</feature>
<feature type="transmembrane region" description="Helical" evidence="6">
    <location>
        <begin position="573"/>
        <end position="591"/>
    </location>
</feature>
<reference evidence="7 8" key="1">
    <citation type="submission" date="2023-09" db="EMBL/GenBank/DDBJ databases">
        <authorList>
            <person name="Wang M."/>
        </authorList>
    </citation>
    <scope>NUCLEOTIDE SEQUENCE [LARGE SCALE GENOMIC DNA]</scope>
    <source>
        <strain evidence="7">GT-2023</strain>
        <tissue evidence="7">Liver</tissue>
    </source>
</reference>
<evidence type="ECO:0000256" key="2">
    <source>
        <dbReference type="ARBA" id="ARBA00007230"/>
    </source>
</evidence>
<dbReference type="Pfam" id="PF05653">
    <property type="entry name" value="Mg_trans_NIPA"/>
    <property type="match status" value="2"/>
</dbReference>
<dbReference type="InterPro" id="IPR037185">
    <property type="entry name" value="EmrE-like"/>
</dbReference>
<evidence type="ECO:0000256" key="5">
    <source>
        <dbReference type="ARBA" id="ARBA00023136"/>
    </source>
</evidence>
<keyword evidence="8" id="KW-1185">Reference proteome</keyword>
<feature type="transmembrane region" description="Helical" evidence="6">
    <location>
        <begin position="140"/>
        <end position="160"/>
    </location>
</feature>
<feature type="transmembrane region" description="Helical" evidence="6">
    <location>
        <begin position="413"/>
        <end position="433"/>
    </location>
</feature>
<feature type="transmembrane region" description="Helical" evidence="6">
    <location>
        <begin position="366"/>
        <end position="386"/>
    </location>
</feature>
<evidence type="ECO:0000256" key="4">
    <source>
        <dbReference type="ARBA" id="ARBA00022989"/>
    </source>
</evidence>
<evidence type="ECO:0008006" key="9">
    <source>
        <dbReference type="Google" id="ProtNLM"/>
    </source>
</evidence>
<feature type="transmembrane region" description="Helical" evidence="6">
    <location>
        <begin position="534"/>
        <end position="552"/>
    </location>
</feature>
<accession>A0ABR3N7E7</accession>
<evidence type="ECO:0000256" key="3">
    <source>
        <dbReference type="ARBA" id="ARBA00022692"/>
    </source>
</evidence>
<gene>
    <name evidence="7" type="ORF">QQF64_028542</name>
</gene>
<feature type="transmembrane region" description="Helical" evidence="6">
    <location>
        <begin position="208"/>
        <end position="229"/>
    </location>
</feature>
<protein>
    <recommendedName>
        <fullName evidence="9">Magnesium transporter NIPA2</fullName>
    </recommendedName>
</protein>
<evidence type="ECO:0000313" key="7">
    <source>
        <dbReference type="EMBL" id="KAL1272680.1"/>
    </source>
</evidence>
<dbReference type="PANTHER" id="PTHR12570:SF1">
    <property type="entry name" value="MAGNESIUM TRANSPORTER NIPA2"/>
    <property type="match status" value="1"/>
</dbReference>
<comment type="subcellular location">
    <subcellularLocation>
        <location evidence="1">Membrane</location>
        <topology evidence="1">Multi-pass membrane protein</topology>
    </subcellularLocation>
</comment>
<organism evidence="7 8">
    <name type="scientific">Cirrhinus molitorella</name>
    <name type="common">mud carp</name>
    <dbReference type="NCBI Taxonomy" id="172907"/>
    <lineage>
        <taxon>Eukaryota</taxon>
        <taxon>Metazoa</taxon>
        <taxon>Chordata</taxon>
        <taxon>Craniata</taxon>
        <taxon>Vertebrata</taxon>
        <taxon>Euteleostomi</taxon>
        <taxon>Actinopterygii</taxon>
        <taxon>Neopterygii</taxon>
        <taxon>Teleostei</taxon>
        <taxon>Ostariophysi</taxon>
        <taxon>Cypriniformes</taxon>
        <taxon>Cyprinidae</taxon>
        <taxon>Labeoninae</taxon>
        <taxon>Labeonini</taxon>
        <taxon>Cirrhinus</taxon>
    </lineage>
</organism>
<feature type="transmembrane region" description="Helical" evidence="6">
    <location>
        <begin position="267"/>
        <end position="288"/>
    </location>
</feature>
<dbReference type="PANTHER" id="PTHR12570">
    <property type="match status" value="1"/>
</dbReference>
<sequence>MDEASFPVVGVVIAVVSSFINGSTFVLQKKGILRARKSGRTYLADCVWWSGTLAMIVGQIGNFLAYNVAPAVVVTPLGALGVLFGAVLASWLLQERLNLIGKLGCALCCCGSVVLIIHSPKSENVTSRAELEERLMDPVFLVYISLVVLLLVILIGWLSPAYGKSNIMVYVGICSLFGSFTVPSSKGLGLAAQEAFSETPTSDTSRALYLFLGLLGILIVSILIQFTFINKALESFSSNMFEAIYYVTFTSCVILASAILFREWTTLGIVDCLGILCGFITTAVDFLVDDGLSYSILSPSYLRKEIILIPEDRTRCRADHRNTTNLGFAVGQDCSSGLNLRCVYVNVTRGNSSASTMGQDRGKYDFYIGLALAISSSIFIGGSFILKKKGLLRLARKGSMRAGQGGHAYLKEWLWWAGLLSMGAGEAANFAAYAFAPATLVTPLGALSVLVSAVLSSYFLTERLNLHGKLGCLLSILGSTTMVIHAPQEEEIDSLKDMAKKLVDPGFVVFATAVIITALIFIFVVGPRHGQTNILVYITICSVIGALSVSCVKGLGITIKEGIAGKPVLQNPLAWLLLLSLIACVSTQINYLNKALDIFNTSLVTPIYYVFFTTSVLSCSAILFKEWEHMGTDDIIGTLSGFITIIVGIFLLHAFKDVSISLATLAVSIRKDERNGPVLNGMAAHNHSNYELLHNDVTEDFDDRESGLPFDSVSRRNGTMTVS</sequence>
<name>A0ABR3N7E7_9TELE</name>
<feature type="transmembrane region" description="Helical" evidence="6">
    <location>
        <begin position="6"/>
        <end position="27"/>
    </location>
</feature>
<evidence type="ECO:0000256" key="6">
    <source>
        <dbReference type="SAM" id="Phobius"/>
    </source>
</evidence>
<comment type="caution">
    <text evidence="7">The sequence shown here is derived from an EMBL/GenBank/DDBJ whole genome shotgun (WGS) entry which is preliminary data.</text>
</comment>
<dbReference type="InterPro" id="IPR008521">
    <property type="entry name" value="Mg_trans_NIPA"/>
</dbReference>
<keyword evidence="3 6" id="KW-0812">Transmembrane</keyword>
<feature type="transmembrane region" description="Helical" evidence="6">
    <location>
        <begin position="100"/>
        <end position="120"/>
    </location>
</feature>
<dbReference type="SUPFAM" id="SSF103481">
    <property type="entry name" value="Multidrug resistance efflux transporter EmrE"/>
    <property type="match status" value="2"/>
</dbReference>
<feature type="transmembrane region" description="Helical" evidence="6">
    <location>
        <begin position="507"/>
        <end position="528"/>
    </location>
</feature>
<feature type="transmembrane region" description="Helical" evidence="6">
    <location>
        <begin position="72"/>
        <end position="93"/>
    </location>
</feature>
<comment type="similarity">
    <text evidence="2">Belongs to the NIPA family.</text>
</comment>
<dbReference type="EMBL" id="JAYMGO010000006">
    <property type="protein sequence ID" value="KAL1272680.1"/>
    <property type="molecule type" value="Genomic_DNA"/>
</dbReference>
<proteinExistence type="inferred from homology"/>